<protein>
    <recommendedName>
        <fullName evidence="4 9">Photosystem I assembly protein Ycf4</fullName>
    </recommendedName>
</protein>
<evidence type="ECO:0000256" key="4">
    <source>
        <dbReference type="ARBA" id="ARBA00015395"/>
    </source>
</evidence>
<comment type="similarity">
    <text evidence="3 9">Belongs to the Ycf4 family.</text>
</comment>
<evidence type="ECO:0000256" key="7">
    <source>
        <dbReference type="ARBA" id="ARBA00022989"/>
    </source>
</evidence>
<keyword evidence="8 9" id="KW-0472">Membrane</keyword>
<dbReference type="HAMAP" id="MF_00437">
    <property type="entry name" value="Ycf4"/>
    <property type="match status" value="1"/>
</dbReference>
<dbReference type="GO" id="GO:0009522">
    <property type="term" value="C:photosystem I"/>
    <property type="evidence" value="ECO:0007669"/>
    <property type="project" value="InterPro"/>
</dbReference>
<keyword evidence="10" id="KW-0934">Plastid</keyword>
<dbReference type="GO" id="GO:0015979">
    <property type="term" value="P:photosynthesis"/>
    <property type="evidence" value="ECO:0007669"/>
    <property type="project" value="UniProtKB-UniRule"/>
</dbReference>
<gene>
    <name evidence="9 10" type="primary">ycf4</name>
</gene>
<keyword evidence="5 9" id="KW-0602">Photosynthesis</keyword>
<evidence type="ECO:0000256" key="1">
    <source>
        <dbReference type="ARBA" id="ARBA00002862"/>
    </source>
</evidence>
<organism evidence="10">
    <name type="scientific">Strombomonas acuminata</name>
    <dbReference type="NCBI Taxonomy" id="201859"/>
    <lineage>
        <taxon>Eukaryota</taxon>
        <taxon>Discoba</taxon>
        <taxon>Euglenozoa</taxon>
        <taxon>Euglenida</taxon>
        <taxon>Spirocuta</taxon>
        <taxon>Euglenophyceae</taxon>
        <taxon>Euglenales</taxon>
        <taxon>Euglenaceae</taxon>
        <taxon>Strombomonas</taxon>
    </lineage>
</organism>
<keyword evidence="6 9" id="KW-0812">Transmembrane</keyword>
<proteinExistence type="inferred from homology"/>
<dbReference type="InterPro" id="IPR003359">
    <property type="entry name" value="PSI_Ycf4_assembly"/>
</dbReference>
<reference evidence="10" key="1">
    <citation type="journal article" date="2013" name="J. Eukaryot. Microbiol.">
        <title>Tracing patterns of chloroplast evolution in euglenoids: contributions from Colacium vesiculosum and Strombomonas acuminata (Euglenophyta).</title>
        <authorList>
            <person name="Wiegert K.E."/>
            <person name="Bennett M.S."/>
            <person name="Triemer R.E."/>
        </authorList>
    </citation>
    <scope>NUCLEOTIDE SEQUENCE</scope>
</reference>
<comment type="function">
    <text evidence="1 9">Seems to be required for the assembly of the photosystem I complex.</text>
</comment>
<dbReference type="GO" id="GO:0009535">
    <property type="term" value="C:chloroplast thylakoid membrane"/>
    <property type="evidence" value="ECO:0007669"/>
    <property type="project" value="UniProtKB-SubCell"/>
</dbReference>
<feature type="transmembrane region" description="Helical" evidence="9">
    <location>
        <begin position="71"/>
        <end position="91"/>
    </location>
</feature>
<evidence type="ECO:0000256" key="8">
    <source>
        <dbReference type="ARBA" id="ARBA00023136"/>
    </source>
</evidence>
<geneLocation type="chloroplast" evidence="10"/>
<feature type="transmembrane region" description="Helical" evidence="9">
    <location>
        <begin position="28"/>
        <end position="51"/>
    </location>
</feature>
<comment type="subcellular location">
    <subcellularLocation>
        <location evidence="2">Membrane</location>
        <topology evidence="2">Multi-pass membrane protein</topology>
    </subcellularLocation>
    <subcellularLocation>
        <location evidence="9">Plastid</location>
        <location evidence="9">Chloroplast thylakoid membrane</location>
        <topology evidence="9">Multi-pass membrane protein</topology>
    </subcellularLocation>
</comment>
<evidence type="ECO:0000256" key="9">
    <source>
        <dbReference type="HAMAP-Rule" id="MF_00437"/>
    </source>
</evidence>
<evidence type="ECO:0000256" key="5">
    <source>
        <dbReference type="ARBA" id="ARBA00022531"/>
    </source>
</evidence>
<sequence>MQNLKTAFKSEKILREEITESNKLIKNIINLTMFLGSFGFLVVGISSYLQFNLIPLLDSSRVIFFPQGLTMSLYGIAGLLISLNQYLIVYLKVGEGYNEFNKENGKMEIFRKGFPGRTPDIKLSYSLNDIESIKVEVKTELFNTKQKIYVCIKGKPDLPIIQTSSPLKLNEIEEKASELASFLKVNVKGL</sequence>
<name>I6NIS8_9EUGL</name>
<dbReference type="Pfam" id="PF02392">
    <property type="entry name" value="Ycf4"/>
    <property type="match status" value="1"/>
</dbReference>
<evidence type="ECO:0000313" key="10">
    <source>
        <dbReference type="EMBL" id="AEW13005.1"/>
    </source>
</evidence>
<dbReference type="EMBL" id="JN674637">
    <property type="protein sequence ID" value="AEW13005.1"/>
    <property type="molecule type" value="Genomic_DNA"/>
</dbReference>
<evidence type="ECO:0000256" key="2">
    <source>
        <dbReference type="ARBA" id="ARBA00004141"/>
    </source>
</evidence>
<evidence type="ECO:0000256" key="6">
    <source>
        <dbReference type="ARBA" id="ARBA00022692"/>
    </source>
</evidence>
<keyword evidence="9" id="KW-0793">Thylakoid</keyword>
<keyword evidence="7 9" id="KW-1133">Transmembrane helix</keyword>
<keyword evidence="10" id="KW-0150">Chloroplast</keyword>
<accession>I6NIS8</accession>
<dbReference type="AlphaFoldDB" id="I6NIS8"/>
<evidence type="ECO:0000256" key="3">
    <source>
        <dbReference type="ARBA" id="ARBA00008198"/>
    </source>
</evidence>